<dbReference type="PANTHER" id="PTHR34070">
    <property type="entry name" value="ARMADILLO-TYPE FOLD"/>
    <property type="match status" value="1"/>
</dbReference>
<name>A0ABS4KCQ3_9FIRM</name>
<organism evidence="1 2">
    <name type="scientific">Peptoniphilus stercorisuis</name>
    <dbReference type="NCBI Taxonomy" id="1436965"/>
    <lineage>
        <taxon>Bacteria</taxon>
        <taxon>Bacillati</taxon>
        <taxon>Bacillota</taxon>
        <taxon>Tissierellia</taxon>
        <taxon>Tissierellales</taxon>
        <taxon>Peptoniphilaceae</taxon>
        <taxon>Peptoniphilus</taxon>
    </lineage>
</organism>
<sequence length="218" mass="26481">MNHYEFINSIKTYENLNKSEKMSAYMRGKFEFLGINAPLRYALEKEYFKELKTSRKIDWDFVEILWKEEQREFQYIATDYLNNMKNYLKYEDLDKLYKLIKSKSWWDSVDNFPRLISKIVDIDKNTNTAMGKWSRDGNLWIRRVSIIYQLHRKDKTNEEFLERNILNNLNGNEFFINKAIGWALRDYSKYNSAFVREFIDENRENLSTLSIKEASKYL</sequence>
<dbReference type="CDD" id="cd07064">
    <property type="entry name" value="AlkD_like_1"/>
    <property type="match status" value="1"/>
</dbReference>
<keyword evidence="2" id="KW-1185">Reference proteome</keyword>
<dbReference type="Pfam" id="PF08713">
    <property type="entry name" value="DNA_alkylation"/>
    <property type="match status" value="1"/>
</dbReference>
<dbReference type="PANTHER" id="PTHR34070:SF1">
    <property type="entry name" value="DNA ALKYLATION REPAIR PROTEIN"/>
    <property type="match status" value="1"/>
</dbReference>
<dbReference type="InterPro" id="IPR014825">
    <property type="entry name" value="DNA_alkylation"/>
</dbReference>
<dbReference type="InterPro" id="IPR016024">
    <property type="entry name" value="ARM-type_fold"/>
</dbReference>
<dbReference type="RefSeq" id="WP_210060346.1">
    <property type="nucleotide sequence ID" value="NZ_JAGGLJ010000004.1"/>
</dbReference>
<comment type="caution">
    <text evidence="1">The sequence shown here is derived from an EMBL/GenBank/DDBJ whole genome shotgun (WGS) entry which is preliminary data.</text>
</comment>
<dbReference type="Gene3D" id="1.25.40.290">
    <property type="entry name" value="ARM repeat domains"/>
    <property type="match status" value="1"/>
</dbReference>
<accession>A0ABS4KCQ3</accession>
<dbReference type="Gene3D" id="1.20.1660.10">
    <property type="entry name" value="Hypothetical protein (EF3068)"/>
    <property type="match status" value="1"/>
</dbReference>
<dbReference type="SUPFAM" id="SSF48371">
    <property type="entry name" value="ARM repeat"/>
    <property type="match status" value="1"/>
</dbReference>
<dbReference type="EMBL" id="JAGGLJ010000004">
    <property type="protein sequence ID" value="MBP2025041.1"/>
    <property type="molecule type" value="Genomic_DNA"/>
</dbReference>
<reference evidence="1 2" key="1">
    <citation type="submission" date="2021-03" db="EMBL/GenBank/DDBJ databases">
        <title>Genomic Encyclopedia of Type Strains, Phase IV (KMG-IV): sequencing the most valuable type-strain genomes for metagenomic binning, comparative biology and taxonomic classification.</title>
        <authorList>
            <person name="Goeker M."/>
        </authorList>
    </citation>
    <scope>NUCLEOTIDE SEQUENCE [LARGE SCALE GENOMIC DNA]</scope>
    <source>
        <strain evidence="1 2">DSM 27563</strain>
    </source>
</reference>
<protein>
    <submittedName>
        <fullName evidence="1">3-methyladenine DNA glycosylase AlkD</fullName>
    </submittedName>
</protein>
<gene>
    <name evidence="1" type="ORF">J2Z71_000566</name>
</gene>
<dbReference type="Proteomes" id="UP001519306">
    <property type="component" value="Unassembled WGS sequence"/>
</dbReference>
<proteinExistence type="predicted"/>
<evidence type="ECO:0000313" key="1">
    <source>
        <dbReference type="EMBL" id="MBP2025041.1"/>
    </source>
</evidence>
<evidence type="ECO:0000313" key="2">
    <source>
        <dbReference type="Proteomes" id="UP001519306"/>
    </source>
</evidence>